<feature type="transmembrane region" description="Helical" evidence="1">
    <location>
        <begin position="110"/>
        <end position="130"/>
    </location>
</feature>
<accession>A0A0A0HU06</accession>
<dbReference type="OrthoDB" id="7704812at2"/>
<dbReference type="Proteomes" id="UP000030021">
    <property type="component" value="Unassembled WGS sequence"/>
</dbReference>
<gene>
    <name evidence="2" type="ORF">rosmuc_00171</name>
</gene>
<feature type="transmembrane region" description="Helical" evidence="1">
    <location>
        <begin position="58"/>
        <end position="80"/>
    </location>
</feature>
<dbReference type="EMBL" id="AONH01000001">
    <property type="protein sequence ID" value="KGM89578.1"/>
    <property type="molecule type" value="Genomic_DNA"/>
</dbReference>
<reference evidence="2 3" key="1">
    <citation type="submission" date="2013-01" db="EMBL/GenBank/DDBJ databases">
        <authorList>
            <person name="Fiebig A."/>
            <person name="Goeker M."/>
            <person name="Klenk H.-P.P."/>
        </authorList>
    </citation>
    <scope>NUCLEOTIDE SEQUENCE [LARGE SCALE GENOMIC DNA]</scope>
    <source>
        <strain evidence="2 3">DSM 17069</strain>
    </source>
</reference>
<feature type="transmembrane region" description="Helical" evidence="1">
    <location>
        <begin position="21"/>
        <end position="46"/>
    </location>
</feature>
<evidence type="ECO:0000313" key="3">
    <source>
        <dbReference type="Proteomes" id="UP000030021"/>
    </source>
</evidence>
<organism evidence="2 3">
    <name type="scientific">Roseovarius mucosus DSM 17069</name>
    <dbReference type="NCBI Taxonomy" id="1288298"/>
    <lineage>
        <taxon>Bacteria</taxon>
        <taxon>Pseudomonadati</taxon>
        <taxon>Pseudomonadota</taxon>
        <taxon>Alphaproteobacteria</taxon>
        <taxon>Rhodobacterales</taxon>
        <taxon>Roseobacteraceae</taxon>
        <taxon>Roseovarius</taxon>
    </lineage>
</organism>
<keyword evidence="1" id="KW-0812">Transmembrane</keyword>
<dbReference type="HOGENOM" id="CLU_1127526_0_0_5"/>
<evidence type="ECO:0000256" key="1">
    <source>
        <dbReference type="SAM" id="Phobius"/>
    </source>
</evidence>
<proteinExistence type="predicted"/>
<protein>
    <submittedName>
        <fullName evidence="2">Uncharacterized protein</fullName>
    </submittedName>
</protein>
<sequence length="245" mass="26039">MVAWRIFIHSVQMIFNNLPQVVRIVLVPMGIGIAAIALFAVLGVSMDGTDSEGATGGQIAGMILVALVLIGLALWVIVAWHRFILLAEYPQGWVPVLQTDRMLSYIGHSFWLGLVMTGLMLPLFLVVGVVGGLAPLIVTIVSVAVIVAANVVFFRLATMLPAAAIGQPLTLKEAWTATEGSSVTILILVVILGVAQFALQLLLGLLLLAPVIGIVLMVLGTVVSGLVNISILTTLYGYYMEKRAL</sequence>
<dbReference type="AlphaFoldDB" id="A0A0A0HU06"/>
<feature type="transmembrane region" description="Helical" evidence="1">
    <location>
        <begin position="214"/>
        <end position="239"/>
    </location>
</feature>
<evidence type="ECO:0000313" key="2">
    <source>
        <dbReference type="EMBL" id="KGM89578.1"/>
    </source>
</evidence>
<keyword evidence="1" id="KW-1133">Transmembrane helix</keyword>
<dbReference type="PATRIC" id="fig|1288298.3.peg.169"/>
<dbReference type="STRING" id="215743.ROSMUCSMR3_02082"/>
<name>A0A0A0HU06_9RHOB</name>
<dbReference type="eggNOG" id="ENOG502ZIBU">
    <property type="taxonomic scope" value="Bacteria"/>
</dbReference>
<feature type="transmembrane region" description="Helical" evidence="1">
    <location>
        <begin position="183"/>
        <end position="208"/>
    </location>
</feature>
<comment type="caution">
    <text evidence="2">The sequence shown here is derived from an EMBL/GenBank/DDBJ whole genome shotgun (WGS) entry which is preliminary data.</text>
</comment>
<feature type="transmembrane region" description="Helical" evidence="1">
    <location>
        <begin position="136"/>
        <end position="162"/>
    </location>
</feature>
<dbReference type="RefSeq" id="WP_037276154.1">
    <property type="nucleotide sequence ID" value="NZ_KN293991.1"/>
</dbReference>
<keyword evidence="1" id="KW-0472">Membrane</keyword>